<evidence type="ECO:0008006" key="3">
    <source>
        <dbReference type="Google" id="ProtNLM"/>
    </source>
</evidence>
<keyword evidence="1" id="KW-1133">Transmembrane helix</keyword>
<proteinExistence type="predicted"/>
<protein>
    <recommendedName>
        <fullName evidence="3">Cobalt transporter subunit (CbtB)</fullName>
    </recommendedName>
</protein>
<accession>A0A075HGH0</accession>
<name>A0A075HGH0_9ARCH</name>
<dbReference type="EMBL" id="KF901032">
    <property type="protein sequence ID" value="AIF15586.1"/>
    <property type="molecule type" value="Genomic_DNA"/>
</dbReference>
<feature type="transmembrane region" description="Helical" evidence="1">
    <location>
        <begin position="12"/>
        <end position="34"/>
    </location>
</feature>
<keyword evidence="1" id="KW-0812">Transmembrane</keyword>
<evidence type="ECO:0000256" key="1">
    <source>
        <dbReference type="SAM" id="Phobius"/>
    </source>
</evidence>
<organism evidence="2">
    <name type="scientific">uncultured marine thaumarchaeote KM3_70_F01</name>
    <dbReference type="NCBI Taxonomy" id="1456255"/>
    <lineage>
        <taxon>Archaea</taxon>
        <taxon>Nitrososphaerota</taxon>
        <taxon>environmental samples</taxon>
    </lineage>
</organism>
<keyword evidence="1" id="KW-0472">Membrane</keyword>
<reference evidence="2" key="1">
    <citation type="journal article" date="2014" name="Genome Biol. Evol.">
        <title>Pangenome evidence for extensive interdomain horizontal transfer affecting lineage core and shell genes in uncultured planktonic thaumarchaeota and euryarchaeota.</title>
        <authorList>
            <person name="Deschamps P."/>
            <person name="Zivanovic Y."/>
            <person name="Moreira D."/>
            <person name="Rodriguez-Valera F."/>
            <person name="Lopez-Garcia P."/>
        </authorList>
    </citation>
    <scope>NUCLEOTIDE SEQUENCE</scope>
</reference>
<evidence type="ECO:0000313" key="2">
    <source>
        <dbReference type="EMBL" id="AIF15586.1"/>
    </source>
</evidence>
<dbReference type="InterPro" id="IPR012667">
    <property type="entry name" value="CbtB_put"/>
</dbReference>
<sequence>MSQYNTEVKQIGIPKLGIAILAIIFGAGLFVVGFDQGHIFSIVMGETAFNEMLIHELTHDLRHAAGFPCH</sequence>
<dbReference type="AlphaFoldDB" id="A0A075HGH0"/>
<dbReference type="Pfam" id="PF09489">
    <property type="entry name" value="CbtB"/>
    <property type="match status" value="1"/>
</dbReference>